<dbReference type="InterPro" id="IPR036047">
    <property type="entry name" value="F-box-like_dom_sf"/>
</dbReference>
<feature type="domain" description="F-box" evidence="2">
    <location>
        <begin position="91"/>
        <end position="137"/>
    </location>
</feature>
<keyword evidence="1" id="KW-0472">Membrane</keyword>
<dbReference type="SMART" id="SM00256">
    <property type="entry name" value="FBOX"/>
    <property type="match status" value="1"/>
</dbReference>
<keyword evidence="3" id="KW-1185">Reference proteome</keyword>
<dbReference type="Gene3D" id="1.20.1280.50">
    <property type="match status" value="1"/>
</dbReference>
<protein>
    <submittedName>
        <fullName evidence="4">F-box only protein 36-like</fullName>
    </submittedName>
</protein>
<sequence length="234" mass="27055">MASLLGETLFEISGQGPAPTKDYFHFAITKSQVIWSWWKISLRSDCKNTPPGQLSQSHQDFLEDSRLQNQVAVVFGPHILQYSKNLCQGLYDYIVRLPNALLFNIMSHLDLEDISVVSRTCRRFRELCNSEEFWEQTVRRHCDSVTPTVEALAEEVGWRTVFFTNKLQLQMLISRRKQKENQPWFTSSNVADNYMLLEIVKAFVHFGAFIVTGLFTCLIIATVWHNQGLHQNPL</sequence>
<dbReference type="KEGG" id="caua:113110685"/>
<proteinExistence type="predicted"/>
<name>A0A6P6QB35_CARAU</name>
<dbReference type="Proteomes" id="UP000515129">
    <property type="component" value="Chromosome 2"/>
</dbReference>
<evidence type="ECO:0000259" key="2">
    <source>
        <dbReference type="PROSITE" id="PS50181"/>
    </source>
</evidence>
<evidence type="ECO:0000313" key="3">
    <source>
        <dbReference type="Proteomes" id="UP000515129"/>
    </source>
</evidence>
<dbReference type="CDD" id="cd22106">
    <property type="entry name" value="F-box_FBXO36"/>
    <property type="match status" value="1"/>
</dbReference>
<dbReference type="RefSeq" id="XP_026130611.1">
    <property type="nucleotide sequence ID" value="XM_026274826.1"/>
</dbReference>
<dbReference type="PROSITE" id="PS50181">
    <property type="entry name" value="FBOX"/>
    <property type="match status" value="1"/>
</dbReference>
<keyword evidence="1" id="KW-0812">Transmembrane</keyword>
<dbReference type="Pfam" id="PF12937">
    <property type="entry name" value="F-box-like"/>
    <property type="match status" value="1"/>
</dbReference>
<dbReference type="InterPro" id="IPR001810">
    <property type="entry name" value="F-box_dom"/>
</dbReference>
<dbReference type="SUPFAM" id="SSF81383">
    <property type="entry name" value="F-box domain"/>
    <property type="match status" value="1"/>
</dbReference>
<evidence type="ECO:0000256" key="1">
    <source>
        <dbReference type="SAM" id="Phobius"/>
    </source>
</evidence>
<gene>
    <name evidence="4" type="primary">LOC113110685</name>
</gene>
<dbReference type="OrthoDB" id="3219396at2759"/>
<organism evidence="3 4">
    <name type="scientific">Carassius auratus</name>
    <name type="common">Goldfish</name>
    <dbReference type="NCBI Taxonomy" id="7957"/>
    <lineage>
        <taxon>Eukaryota</taxon>
        <taxon>Metazoa</taxon>
        <taxon>Chordata</taxon>
        <taxon>Craniata</taxon>
        <taxon>Vertebrata</taxon>
        <taxon>Euteleostomi</taxon>
        <taxon>Actinopterygii</taxon>
        <taxon>Neopterygii</taxon>
        <taxon>Teleostei</taxon>
        <taxon>Ostariophysi</taxon>
        <taxon>Cypriniformes</taxon>
        <taxon>Cyprinidae</taxon>
        <taxon>Cyprininae</taxon>
        <taxon>Carassius</taxon>
    </lineage>
</organism>
<feature type="transmembrane region" description="Helical" evidence="1">
    <location>
        <begin position="203"/>
        <end position="224"/>
    </location>
</feature>
<dbReference type="AlphaFoldDB" id="A0A6P6QB35"/>
<keyword evidence="1" id="KW-1133">Transmembrane helix</keyword>
<evidence type="ECO:0000313" key="4">
    <source>
        <dbReference type="RefSeq" id="XP_026130611.1"/>
    </source>
</evidence>
<accession>A0A6P6QB35</accession>
<reference evidence="4" key="1">
    <citation type="submission" date="2025-08" db="UniProtKB">
        <authorList>
            <consortium name="RefSeq"/>
        </authorList>
    </citation>
    <scope>IDENTIFICATION</scope>
    <source>
        <strain evidence="4">Wakin</strain>
        <tissue evidence="4">Muscle</tissue>
    </source>
</reference>
<dbReference type="GeneID" id="113110685"/>